<evidence type="ECO:0000313" key="3">
    <source>
        <dbReference type="EMBL" id="VDL83958.1"/>
    </source>
</evidence>
<gene>
    <name evidence="3" type="ORF">NBR_LOCUS20221</name>
</gene>
<dbReference type="STRING" id="27835.A0A0N4YSJ8"/>
<dbReference type="AlphaFoldDB" id="A0A0N4YSJ8"/>
<dbReference type="OMA" id="CITWRST"/>
<keyword evidence="1" id="KW-0732">Signal</keyword>
<sequence>MGSFRSLIGPKWLLLFFLFVTCSSSYRLNVPRVLLPYHPTIPVKFLLEVTQPSGGCFNWRSTRPDVVSVTPLGSKLGTCSDKAEVRAAAKAVSGELSAVIFAEDTASGTMLSCGVTVDQISNIRVDTTNKILFVDAAPARMIVEAFNAEGTAVTNVFLLSSSV</sequence>
<feature type="signal peptide" evidence="1">
    <location>
        <begin position="1"/>
        <end position="25"/>
    </location>
</feature>
<evidence type="ECO:0000256" key="1">
    <source>
        <dbReference type="SAM" id="SignalP"/>
    </source>
</evidence>
<reference evidence="3 4" key="2">
    <citation type="submission" date="2018-11" db="EMBL/GenBank/DDBJ databases">
        <authorList>
            <consortium name="Pathogen Informatics"/>
        </authorList>
    </citation>
    <scope>NUCLEOTIDE SEQUENCE [LARGE SCALE GENOMIC DNA]</scope>
</reference>
<keyword evidence="4" id="KW-1185">Reference proteome</keyword>
<dbReference type="InterPro" id="IPR055096">
    <property type="entry name" value="Ig_NUP210_1st"/>
</dbReference>
<feature type="domain" description="NUP210 Ig-like" evidence="2">
    <location>
        <begin position="26"/>
        <end position="118"/>
    </location>
</feature>
<dbReference type="EMBL" id="UYSL01024922">
    <property type="protein sequence ID" value="VDL83958.1"/>
    <property type="molecule type" value="Genomic_DNA"/>
</dbReference>
<dbReference type="Pfam" id="PF22967">
    <property type="entry name" value="Ig_NUP210_1st"/>
    <property type="match status" value="1"/>
</dbReference>
<organism evidence="5">
    <name type="scientific">Nippostrongylus brasiliensis</name>
    <name type="common">Rat hookworm</name>
    <dbReference type="NCBI Taxonomy" id="27835"/>
    <lineage>
        <taxon>Eukaryota</taxon>
        <taxon>Metazoa</taxon>
        <taxon>Ecdysozoa</taxon>
        <taxon>Nematoda</taxon>
        <taxon>Chromadorea</taxon>
        <taxon>Rhabditida</taxon>
        <taxon>Rhabditina</taxon>
        <taxon>Rhabditomorpha</taxon>
        <taxon>Strongyloidea</taxon>
        <taxon>Heligmosomidae</taxon>
        <taxon>Nippostrongylus</taxon>
    </lineage>
</organism>
<evidence type="ECO:0000259" key="2">
    <source>
        <dbReference type="Pfam" id="PF22967"/>
    </source>
</evidence>
<proteinExistence type="predicted"/>
<name>A0A0N4YSJ8_NIPBR</name>
<reference evidence="5" key="1">
    <citation type="submission" date="2017-02" db="UniProtKB">
        <authorList>
            <consortium name="WormBaseParasite"/>
        </authorList>
    </citation>
    <scope>IDENTIFICATION</scope>
</reference>
<evidence type="ECO:0000313" key="5">
    <source>
        <dbReference type="WBParaSite" id="NBR_0002022001-mRNA-1"/>
    </source>
</evidence>
<protein>
    <submittedName>
        <fullName evidence="5">BURP domain-containing protein</fullName>
    </submittedName>
</protein>
<dbReference type="WBParaSite" id="NBR_0002022001-mRNA-1">
    <property type="protein sequence ID" value="NBR_0002022001-mRNA-1"/>
    <property type="gene ID" value="NBR_0002022001"/>
</dbReference>
<evidence type="ECO:0000313" key="4">
    <source>
        <dbReference type="Proteomes" id="UP000271162"/>
    </source>
</evidence>
<dbReference type="Proteomes" id="UP000271162">
    <property type="component" value="Unassembled WGS sequence"/>
</dbReference>
<dbReference type="PANTHER" id="PTHR23019">
    <property type="entry name" value="NUCLEAR PORE MEMBRANE GLYCOPROTEIN GP210-RELATED"/>
    <property type="match status" value="1"/>
</dbReference>
<dbReference type="InterPro" id="IPR045197">
    <property type="entry name" value="NUP210-like"/>
</dbReference>
<accession>A0A0N4YSJ8</accession>
<dbReference type="PANTHER" id="PTHR23019:SF0">
    <property type="entry name" value="NUCLEAR PORE MEMBRANE GLYCOPROTEIN 210"/>
    <property type="match status" value="1"/>
</dbReference>
<dbReference type="GO" id="GO:0005643">
    <property type="term" value="C:nuclear pore"/>
    <property type="evidence" value="ECO:0007669"/>
    <property type="project" value="TreeGrafter"/>
</dbReference>
<feature type="chain" id="PRO_5043125994" evidence="1">
    <location>
        <begin position="26"/>
        <end position="163"/>
    </location>
</feature>